<feature type="transmembrane region" description="Helical" evidence="11">
    <location>
        <begin position="281"/>
        <end position="301"/>
    </location>
</feature>
<proteinExistence type="inferred from homology"/>
<dbReference type="Pfam" id="PF17820">
    <property type="entry name" value="PDZ_6"/>
    <property type="match status" value="1"/>
</dbReference>
<dbReference type="EMBL" id="CP039704">
    <property type="protein sequence ID" value="QCI80098.1"/>
    <property type="molecule type" value="Genomic_DNA"/>
</dbReference>
<dbReference type="InterPro" id="IPR036034">
    <property type="entry name" value="PDZ_sf"/>
</dbReference>
<evidence type="ECO:0000256" key="6">
    <source>
        <dbReference type="ARBA" id="ARBA00022801"/>
    </source>
</evidence>
<dbReference type="GO" id="GO:0004222">
    <property type="term" value="F:metalloendopeptidase activity"/>
    <property type="evidence" value="ECO:0007669"/>
    <property type="project" value="InterPro"/>
</dbReference>
<keyword evidence="5 11" id="KW-0812">Transmembrane</keyword>
<organism evidence="13 14">
    <name type="scientific">Hankyongella ginsenosidimutans</name>
    <dbReference type="NCBI Taxonomy" id="1763828"/>
    <lineage>
        <taxon>Bacteria</taxon>
        <taxon>Pseudomonadati</taxon>
        <taxon>Pseudomonadota</taxon>
        <taxon>Alphaproteobacteria</taxon>
        <taxon>Sphingomonadales</taxon>
        <taxon>Sphingomonadaceae</taxon>
        <taxon>Hankyongella</taxon>
    </lineage>
</organism>
<keyword evidence="8 11" id="KW-1133">Transmembrane helix</keyword>
<comment type="cofactor">
    <cofactor evidence="1 11">
        <name>Zn(2+)</name>
        <dbReference type="ChEBI" id="CHEBI:29105"/>
    </cofactor>
</comment>
<dbReference type="CDD" id="cd06163">
    <property type="entry name" value="S2P-M50_PDZ_RseP-like"/>
    <property type="match status" value="1"/>
</dbReference>
<evidence type="ECO:0000313" key="14">
    <source>
        <dbReference type="Proteomes" id="UP000298714"/>
    </source>
</evidence>
<dbReference type="EC" id="3.4.24.-" evidence="11"/>
<evidence type="ECO:0000256" key="2">
    <source>
        <dbReference type="ARBA" id="ARBA00004141"/>
    </source>
</evidence>
<dbReference type="InterPro" id="IPR008915">
    <property type="entry name" value="Peptidase_M50"/>
</dbReference>
<reference evidence="14" key="1">
    <citation type="submission" date="2019-04" db="EMBL/GenBank/DDBJ databases">
        <title>Complete genome sequence of Sphingomonas sp. W1-2-3.</title>
        <authorList>
            <person name="Im W.T."/>
        </authorList>
    </citation>
    <scope>NUCLEOTIDE SEQUENCE [LARGE SCALE GENOMIC DNA]</scope>
    <source>
        <strain evidence="14">W1-2-3</strain>
    </source>
</reference>
<evidence type="ECO:0000256" key="3">
    <source>
        <dbReference type="ARBA" id="ARBA00007931"/>
    </source>
</evidence>
<name>A0A4D7C911_9SPHN</name>
<dbReference type="AlphaFoldDB" id="A0A4D7C911"/>
<evidence type="ECO:0000256" key="9">
    <source>
        <dbReference type="ARBA" id="ARBA00023049"/>
    </source>
</evidence>
<comment type="subcellular location">
    <subcellularLocation>
        <location evidence="2">Membrane</location>
        <topology evidence="2">Multi-pass membrane protein</topology>
    </subcellularLocation>
</comment>
<dbReference type="InterPro" id="IPR004387">
    <property type="entry name" value="Pept_M50_Zn"/>
</dbReference>
<sequence>MSSALWFLVVLGPLVFVHELGHYLAARLFRIRIDGFSIGFGPEIFGWTDKHRTRWRISVLPLGGYVKFAGDMNAASQPDPEAARLSPAERERLFQFKPIWQRAVVVAAGPMINFAFAILIFAALFTTVGQPYTVPKVAGIVPNSAAQAAGIKPGDMIVRLEGQSVRRFEDIINVIAINPGHPLNMTIARDGRQIDLSITPRRVEERDRFGNVYERGLIGLQATGRDVIRLNPFQAVGAATAQTLALTKSMATTLWQIVSGRRAVTELGGPLKIADYSGQSAALGLVPLVTFIALISINLGFVNLLPVPMLDGGHLVLYAIEGVRGRPVSPKVLEWSFRTGLALVLSLMLFLTVNDLASFGVWNTLARIFS</sequence>
<keyword evidence="9 11" id="KW-0482">Metalloprotease</keyword>
<dbReference type="NCBIfam" id="TIGR00054">
    <property type="entry name" value="RIP metalloprotease RseP"/>
    <property type="match status" value="1"/>
</dbReference>
<dbReference type="SMART" id="SM00228">
    <property type="entry name" value="PDZ"/>
    <property type="match status" value="1"/>
</dbReference>
<dbReference type="PANTHER" id="PTHR42837:SF2">
    <property type="entry name" value="MEMBRANE METALLOPROTEASE ARASP2, CHLOROPLASTIC-RELATED"/>
    <property type="match status" value="1"/>
</dbReference>
<dbReference type="InterPro" id="IPR001478">
    <property type="entry name" value="PDZ"/>
</dbReference>
<evidence type="ECO:0000256" key="10">
    <source>
        <dbReference type="ARBA" id="ARBA00023136"/>
    </source>
</evidence>
<keyword evidence="6 11" id="KW-0378">Hydrolase</keyword>
<protein>
    <recommendedName>
        <fullName evidence="11">Zinc metalloprotease</fullName>
        <ecNumber evidence="11">3.4.24.-</ecNumber>
    </recommendedName>
</protein>
<feature type="domain" description="PDZ" evidence="12">
    <location>
        <begin position="122"/>
        <end position="191"/>
    </location>
</feature>
<evidence type="ECO:0000256" key="7">
    <source>
        <dbReference type="ARBA" id="ARBA00022833"/>
    </source>
</evidence>
<accession>A0A4D7C911</accession>
<evidence type="ECO:0000256" key="5">
    <source>
        <dbReference type="ARBA" id="ARBA00022692"/>
    </source>
</evidence>
<dbReference type="Pfam" id="PF02163">
    <property type="entry name" value="Peptidase_M50"/>
    <property type="match status" value="1"/>
</dbReference>
<dbReference type="Gene3D" id="2.30.42.10">
    <property type="match status" value="1"/>
</dbReference>
<evidence type="ECO:0000259" key="12">
    <source>
        <dbReference type="SMART" id="SM00228"/>
    </source>
</evidence>
<dbReference type="GO" id="GO:0046872">
    <property type="term" value="F:metal ion binding"/>
    <property type="evidence" value="ECO:0007669"/>
    <property type="project" value="UniProtKB-KW"/>
</dbReference>
<keyword evidence="10 11" id="KW-0472">Membrane</keyword>
<keyword evidence="4 13" id="KW-0645">Protease</keyword>
<evidence type="ECO:0000256" key="11">
    <source>
        <dbReference type="RuleBase" id="RU362031"/>
    </source>
</evidence>
<evidence type="ECO:0000256" key="1">
    <source>
        <dbReference type="ARBA" id="ARBA00001947"/>
    </source>
</evidence>
<dbReference type="SUPFAM" id="SSF50156">
    <property type="entry name" value="PDZ domain-like"/>
    <property type="match status" value="1"/>
</dbReference>
<evidence type="ECO:0000256" key="8">
    <source>
        <dbReference type="ARBA" id="ARBA00022989"/>
    </source>
</evidence>
<keyword evidence="11" id="KW-0479">Metal-binding</keyword>
<feature type="transmembrane region" description="Helical" evidence="11">
    <location>
        <begin position="340"/>
        <end position="362"/>
    </location>
</feature>
<evidence type="ECO:0000256" key="4">
    <source>
        <dbReference type="ARBA" id="ARBA00022670"/>
    </source>
</evidence>
<feature type="transmembrane region" description="Helical" evidence="11">
    <location>
        <begin position="99"/>
        <end position="126"/>
    </location>
</feature>
<dbReference type="InterPro" id="IPR041489">
    <property type="entry name" value="PDZ_6"/>
</dbReference>
<gene>
    <name evidence="13" type="primary">rseP</name>
    <name evidence="13" type="ORF">E6W36_13025</name>
</gene>
<evidence type="ECO:0000313" key="13">
    <source>
        <dbReference type="EMBL" id="QCI80098.1"/>
    </source>
</evidence>
<dbReference type="KEGG" id="hgn:E6W36_13025"/>
<keyword evidence="14" id="KW-1185">Reference proteome</keyword>
<comment type="similarity">
    <text evidence="3 11">Belongs to the peptidase M50B family.</text>
</comment>
<keyword evidence="7 11" id="KW-0862">Zinc</keyword>
<dbReference type="PANTHER" id="PTHR42837">
    <property type="entry name" value="REGULATOR OF SIGMA-E PROTEASE RSEP"/>
    <property type="match status" value="1"/>
</dbReference>
<dbReference type="Proteomes" id="UP000298714">
    <property type="component" value="Chromosome"/>
</dbReference>
<dbReference type="GO" id="GO:0006508">
    <property type="term" value="P:proteolysis"/>
    <property type="evidence" value="ECO:0007669"/>
    <property type="project" value="UniProtKB-KW"/>
</dbReference>
<dbReference type="GO" id="GO:0016020">
    <property type="term" value="C:membrane"/>
    <property type="evidence" value="ECO:0007669"/>
    <property type="project" value="UniProtKB-SubCell"/>
</dbReference>
<dbReference type="CDD" id="cd23081">
    <property type="entry name" value="cpPDZ_EcRseP-like"/>
    <property type="match status" value="1"/>
</dbReference>